<name>A0A4R9LUY8_9LEPT</name>
<feature type="chain" id="PRO_5020616009" description="Lipoprotein" evidence="1">
    <location>
        <begin position="22"/>
        <end position="91"/>
    </location>
</feature>
<evidence type="ECO:0000313" key="2">
    <source>
        <dbReference type="EMBL" id="TGN14614.1"/>
    </source>
</evidence>
<keyword evidence="3" id="KW-1185">Reference proteome</keyword>
<evidence type="ECO:0000313" key="3">
    <source>
        <dbReference type="Proteomes" id="UP000298264"/>
    </source>
</evidence>
<protein>
    <recommendedName>
        <fullName evidence="4">Lipoprotein</fullName>
    </recommendedName>
</protein>
<comment type="caution">
    <text evidence="2">The sequence shown here is derived from an EMBL/GenBank/DDBJ whole genome shotgun (WGS) entry which is preliminary data.</text>
</comment>
<accession>A0A4R9LUY8</accession>
<dbReference type="AlphaFoldDB" id="A0A4R9LUY8"/>
<dbReference type="PROSITE" id="PS51257">
    <property type="entry name" value="PROKAR_LIPOPROTEIN"/>
    <property type="match status" value="1"/>
</dbReference>
<sequence length="91" mass="9458">MKKSISLILSIAALAAFVACSSGPKKEAPVAVTGKGTVSVLKEGGFVIESEGKKYAVSNPDKLDKKFKKDKAKIEFAGNATGEALEITTAK</sequence>
<dbReference type="OrthoDB" id="9855585at2"/>
<dbReference type="Proteomes" id="UP000298264">
    <property type="component" value="Unassembled WGS sequence"/>
</dbReference>
<keyword evidence="1" id="KW-0732">Signal</keyword>
<proteinExistence type="predicted"/>
<dbReference type="RefSeq" id="WP_135762564.1">
    <property type="nucleotide sequence ID" value="NZ_RQHV01000002.1"/>
</dbReference>
<gene>
    <name evidence="2" type="ORF">EHS11_01085</name>
</gene>
<evidence type="ECO:0008006" key="4">
    <source>
        <dbReference type="Google" id="ProtNLM"/>
    </source>
</evidence>
<feature type="signal peptide" evidence="1">
    <location>
        <begin position="1"/>
        <end position="21"/>
    </location>
</feature>
<organism evidence="2 3">
    <name type="scientific">Leptospira ilyithenensis</name>
    <dbReference type="NCBI Taxonomy" id="2484901"/>
    <lineage>
        <taxon>Bacteria</taxon>
        <taxon>Pseudomonadati</taxon>
        <taxon>Spirochaetota</taxon>
        <taxon>Spirochaetia</taxon>
        <taxon>Leptospirales</taxon>
        <taxon>Leptospiraceae</taxon>
        <taxon>Leptospira</taxon>
    </lineage>
</organism>
<dbReference type="EMBL" id="RQHV01000002">
    <property type="protein sequence ID" value="TGN14614.1"/>
    <property type="molecule type" value="Genomic_DNA"/>
</dbReference>
<evidence type="ECO:0000256" key="1">
    <source>
        <dbReference type="SAM" id="SignalP"/>
    </source>
</evidence>
<reference evidence="2" key="1">
    <citation type="journal article" date="2019" name="PLoS Negl. Trop. Dis.">
        <title>Revisiting the worldwide diversity of Leptospira species in the environment.</title>
        <authorList>
            <person name="Vincent A.T."/>
            <person name="Schiettekatte O."/>
            <person name="Bourhy P."/>
            <person name="Veyrier F.J."/>
            <person name="Picardeau M."/>
        </authorList>
    </citation>
    <scope>NUCLEOTIDE SEQUENCE [LARGE SCALE GENOMIC DNA]</scope>
    <source>
        <strain evidence="2">201400974</strain>
    </source>
</reference>